<keyword evidence="4" id="KW-1185">Reference proteome</keyword>
<evidence type="ECO:0000313" key="3">
    <source>
        <dbReference type="EMBL" id="GGF33770.1"/>
    </source>
</evidence>
<proteinExistence type="inferred from homology"/>
<name>A0A917BCB1_9MICO</name>
<reference evidence="3 4" key="1">
    <citation type="journal article" date="2014" name="Int. J. Syst. Evol. Microbiol.">
        <title>Complete genome sequence of Corynebacterium casei LMG S-19264T (=DSM 44701T), isolated from a smear-ripened cheese.</title>
        <authorList>
            <consortium name="US DOE Joint Genome Institute (JGI-PGF)"/>
            <person name="Walter F."/>
            <person name="Albersmeier A."/>
            <person name="Kalinowski J."/>
            <person name="Ruckert C."/>
        </authorList>
    </citation>
    <scope>NUCLEOTIDE SEQUENCE [LARGE SCALE GENOMIC DNA]</scope>
    <source>
        <strain evidence="3 4">CGMCC 1.12976</strain>
    </source>
</reference>
<dbReference type="Gene3D" id="3.30.70.1060">
    <property type="entry name" value="Dimeric alpha+beta barrel"/>
    <property type="match status" value="1"/>
</dbReference>
<evidence type="ECO:0000256" key="1">
    <source>
        <dbReference type="ARBA" id="ARBA00007689"/>
    </source>
</evidence>
<dbReference type="InterPro" id="IPR005545">
    <property type="entry name" value="YCII"/>
</dbReference>
<feature type="domain" description="YCII-related" evidence="2">
    <location>
        <begin position="16"/>
        <end position="85"/>
    </location>
</feature>
<accession>A0A917BCB1</accession>
<sequence>MSLYVALFTHPDEAGWAEHLDEHVQYLLQLIAQGKLRASGPLVGTPQKRAVLIISAENREEAEGIIAADPYDIHGMITDLVLEEWDPIFGAFNAESTRVDERLTLRG</sequence>
<dbReference type="Pfam" id="PF03795">
    <property type="entry name" value="YCII"/>
    <property type="match status" value="1"/>
</dbReference>
<dbReference type="Proteomes" id="UP000598775">
    <property type="component" value="Unassembled WGS sequence"/>
</dbReference>
<evidence type="ECO:0000313" key="4">
    <source>
        <dbReference type="Proteomes" id="UP000598775"/>
    </source>
</evidence>
<dbReference type="SUPFAM" id="SSF54909">
    <property type="entry name" value="Dimeric alpha+beta barrel"/>
    <property type="match status" value="1"/>
</dbReference>
<comment type="similarity">
    <text evidence="1">Belongs to the YciI family.</text>
</comment>
<dbReference type="RefSeq" id="WP_188679332.1">
    <property type="nucleotide sequence ID" value="NZ_BMGP01000005.1"/>
</dbReference>
<dbReference type="AlphaFoldDB" id="A0A917BCB1"/>
<evidence type="ECO:0000259" key="2">
    <source>
        <dbReference type="Pfam" id="PF03795"/>
    </source>
</evidence>
<organism evidence="3 4">
    <name type="scientific">Subtercola lobariae</name>
    <dbReference type="NCBI Taxonomy" id="1588641"/>
    <lineage>
        <taxon>Bacteria</taxon>
        <taxon>Bacillati</taxon>
        <taxon>Actinomycetota</taxon>
        <taxon>Actinomycetes</taxon>
        <taxon>Micrococcales</taxon>
        <taxon>Microbacteriaceae</taxon>
        <taxon>Subtercola</taxon>
    </lineage>
</organism>
<comment type="caution">
    <text evidence="3">The sequence shown here is derived from an EMBL/GenBank/DDBJ whole genome shotgun (WGS) entry which is preliminary data.</text>
</comment>
<dbReference type="EMBL" id="BMGP01000005">
    <property type="protein sequence ID" value="GGF33770.1"/>
    <property type="molecule type" value="Genomic_DNA"/>
</dbReference>
<protein>
    <recommendedName>
        <fullName evidence="2">YCII-related domain-containing protein</fullName>
    </recommendedName>
</protein>
<gene>
    <name evidence="3" type="ORF">GCM10011399_28680</name>
</gene>
<dbReference type="InterPro" id="IPR011008">
    <property type="entry name" value="Dimeric_a/b-barrel"/>
</dbReference>